<dbReference type="Pfam" id="PF01142">
    <property type="entry name" value="TruD"/>
    <property type="match status" value="1"/>
</dbReference>
<name>A0A7R8W898_9CRUS</name>
<dbReference type="PROSITE" id="PS01268">
    <property type="entry name" value="UPF0024"/>
    <property type="match status" value="1"/>
</dbReference>
<dbReference type="Gene3D" id="3.30.2350.20">
    <property type="entry name" value="TruD, catalytic domain"/>
    <property type="match status" value="1"/>
</dbReference>
<sequence length="282" mass="32237">MKVSDFQVIELDRDGNKVILKNADLPDALADPKSGAKDQPKKISSITDNDMNELALVAAKKKAEHQIDVTTWNKEERKDLHLEIRKQFSDLVSNTVEKDGKKYITAVKKSDRYAVRERWPADRGRYCNFTLCKCNIDTNSALANLARYLRINVKYLNFAGMKDKRAITSQRVSASYITAERIIAAGRVLIPNVRLGDYVYDNVGIRPGLHTGNHFKIAISAFRRDQHEARKQGSGRDWPMEWALMMPSWGYVWNRVVSRRIKEWGTEVVVGDLVEREGQCHS</sequence>
<organism evidence="1">
    <name type="scientific">Cyprideis torosa</name>
    <dbReference type="NCBI Taxonomy" id="163714"/>
    <lineage>
        <taxon>Eukaryota</taxon>
        <taxon>Metazoa</taxon>
        <taxon>Ecdysozoa</taxon>
        <taxon>Arthropoda</taxon>
        <taxon>Crustacea</taxon>
        <taxon>Oligostraca</taxon>
        <taxon>Ostracoda</taxon>
        <taxon>Podocopa</taxon>
        <taxon>Podocopida</taxon>
        <taxon>Cytherocopina</taxon>
        <taxon>Cytheroidea</taxon>
        <taxon>Cytherideidae</taxon>
        <taxon>Cyprideis</taxon>
    </lineage>
</organism>
<dbReference type="GO" id="GO:0009982">
    <property type="term" value="F:pseudouridine synthase activity"/>
    <property type="evidence" value="ECO:0007669"/>
    <property type="project" value="InterPro"/>
</dbReference>
<dbReference type="GO" id="GO:0003723">
    <property type="term" value="F:RNA binding"/>
    <property type="evidence" value="ECO:0007669"/>
    <property type="project" value="InterPro"/>
</dbReference>
<dbReference type="InterPro" id="IPR020119">
    <property type="entry name" value="PsdUridine_synth_TruD_CS"/>
</dbReference>
<dbReference type="InterPro" id="IPR001656">
    <property type="entry name" value="PsdUridine_synth_TruD"/>
</dbReference>
<protein>
    <submittedName>
        <fullName evidence="1">Uncharacterized protein</fullName>
    </submittedName>
</protein>
<proteinExistence type="predicted"/>
<dbReference type="GO" id="GO:0005634">
    <property type="term" value="C:nucleus"/>
    <property type="evidence" value="ECO:0007669"/>
    <property type="project" value="TreeGrafter"/>
</dbReference>
<reference evidence="1" key="1">
    <citation type="submission" date="2020-11" db="EMBL/GenBank/DDBJ databases">
        <authorList>
            <person name="Tran Van P."/>
        </authorList>
    </citation>
    <scope>NUCLEOTIDE SEQUENCE</scope>
</reference>
<dbReference type="InterPro" id="IPR042214">
    <property type="entry name" value="TruD_catalytic"/>
</dbReference>
<evidence type="ECO:0000313" key="1">
    <source>
        <dbReference type="EMBL" id="CAD7226788.1"/>
    </source>
</evidence>
<accession>A0A7R8W898</accession>
<dbReference type="EMBL" id="OB660932">
    <property type="protein sequence ID" value="CAD7226788.1"/>
    <property type="molecule type" value="Genomic_DNA"/>
</dbReference>
<dbReference type="InterPro" id="IPR020103">
    <property type="entry name" value="PsdUridine_synth_cat_dom_sf"/>
</dbReference>
<dbReference type="GO" id="GO:0001522">
    <property type="term" value="P:pseudouridine synthesis"/>
    <property type="evidence" value="ECO:0007669"/>
    <property type="project" value="InterPro"/>
</dbReference>
<dbReference type="SUPFAM" id="SSF55120">
    <property type="entry name" value="Pseudouridine synthase"/>
    <property type="match status" value="1"/>
</dbReference>
<dbReference type="PANTHER" id="PTHR13326:SF21">
    <property type="entry name" value="PSEUDOURIDYLATE SYNTHASE PUS7L"/>
    <property type="match status" value="1"/>
</dbReference>
<gene>
    <name evidence="1" type="ORF">CTOB1V02_LOCUS4703</name>
</gene>
<dbReference type="PANTHER" id="PTHR13326">
    <property type="entry name" value="TRNA PSEUDOURIDINE SYNTHASE D"/>
    <property type="match status" value="1"/>
</dbReference>
<dbReference type="AlphaFoldDB" id="A0A7R8W898"/>
<dbReference type="OrthoDB" id="447290at2759"/>